<organism evidence="7">
    <name type="scientific">Salpingoeca rosetta (strain ATCC 50818 / BSB-021)</name>
    <dbReference type="NCBI Taxonomy" id="946362"/>
    <lineage>
        <taxon>Eukaryota</taxon>
        <taxon>Choanoflagellata</taxon>
        <taxon>Craspedida</taxon>
        <taxon>Salpingoecidae</taxon>
        <taxon>Salpingoeca</taxon>
    </lineage>
</organism>
<evidence type="ECO:0000259" key="4">
    <source>
        <dbReference type="PROSITE" id="PS50200"/>
    </source>
</evidence>
<dbReference type="InterPro" id="IPR047887">
    <property type="entry name" value="ARHGAP20_PH"/>
</dbReference>
<proteinExistence type="predicted"/>
<dbReference type="GO" id="GO:0005096">
    <property type="term" value="F:GTPase activator activity"/>
    <property type="evidence" value="ECO:0007669"/>
    <property type="project" value="UniProtKB-KW"/>
</dbReference>
<dbReference type="PROSITE" id="PS50010">
    <property type="entry name" value="DH_2"/>
    <property type="match status" value="1"/>
</dbReference>
<dbReference type="PANTHER" id="PTHR23179:SF3">
    <property type="entry name" value="RHO GTPASE-ACTIVATING PROTEIN 20"/>
    <property type="match status" value="1"/>
</dbReference>
<dbReference type="Gene3D" id="2.30.29.30">
    <property type="entry name" value="Pleckstrin-homology domain (PH domain)/Phosphotyrosine-binding domain (PTB)"/>
    <property type="match status" value="1"/>
</dbReference>
<keyword evidence="1" id="KW-0343">GTPase activation</keyword>
<dbReference type="SUPFAM" id="SSF48065">
    <property type="entry name" value="DBL homology domain (DH-domain)"/>
    <property type="match status" value="1"/>
</dbReference>
<feature type="compositionally biased region" description="Gly residues" evidence="2">
    <location>
        <begin position="887"/>
        <end position="899"/>
    </location>
</feature>
<dbReference type="GO" id="GO:0005085">
    <property type="term" value="F:guanyl-nucleotide exchange factor activity"/>
    <property type="evidence" value="ECO:0007669"/>
    <property type="project" value="InterPro"/>
</dbReference>
<feature type="compositionally biased region" description="Basic residues" evidence="2">
    <location>
        <begin position="497"/>
        <end position="512"/>
    </location>
</feature>
<dbReference type="PROSITE" id="PS50238">
    <property type="entry name" value="RHOGAP"/>
    <property type="match status" value="1"/>
</dbReference>
<dbReference type="PANTHER" id="PTHR23179">
    <property type="entry name" value="T-CELL ACTIVATION RHO GTPASE ACTIVATING PROTEIN-RELATED"/>
    <property type="match status" value="1"/>
</dbReference>
<dbReference type="Gene3D" id="1.10.555.10">
    <property type="entry name" value="Rho GTPase activation protein"/>
    <property type="match status" value="1"/>
</dbReference>
<dbReference type="AlphaFoldDB" id="F2U7W5"/>
<keyword evidence="7" id="KW-1185">Reference proteome</keyword>
<reference evidence="6" key="1">
    <citation type="submission" date="2009-08" db="EMBL/GenBank/DDBJ databases">
        <title>Annotation of Salpingoeca rosetta.</title>
        <authorList>
            <consortium name="The Broad Institute Genome Sequencing Platform"/>
            <person name="Russ C."/>
            <person name="Cuomo C."/>
            <person name="Burger G."/>
            <person name="Gray M.W."/>
            <person name="Holland P.W.H."/>
            <person name="King N."/>
            <person name="Lang F.B.F."/>
            <person name="Roger A.J."/>
            <person name="Ruiz-Trillo I."/>
            <person name="Young S.K."/>
            <person name="Zeng Q."/>
            <person name="Gargeya S."/>
            <person name="Alvarado L."/>
            <person name="Berlin A."/>
            <person name="Chapman S.B."/>
            <person name="Chen Z."/>
            <person name="Freedman E."/>
            <person name="Gellesch M."/>
            <person name="Goldberg J."/>
            <person name="Griggs A."/>
            <person name="Gujja S."/>
            <person name="Heilman E."/>
            <person name="Heiman D."/>
            <person name="Howarth C."/>
            <person name="Mehta T."/>
            <person name="Neiman D."/>
            <person name="Pearson M."/>
            <person name="Roberts A."/>
            <person name="Saif S."/>
            <person name="Shea T."/>
            <person name="Shenoy N."/>
            <person name="Sisk P."/>
            <person name="Stolte C."/>
            <person name="Sykes S."/>
            <person name="White J."/>
            <person name="Yandava C."/>
            <person name="Haas B."/>
            <person name="Nusbaum C."/>
            <person name="Birren B."/>
        </authorList>
    </citation>
    <scope>NUCLEOTIDE SEQUENCE [LARGE SCALE GENOMIC DNA]</scope>
    <source>
        <strain evidence="6">ATCC 50818</strain>
    </source>
</reference>
<evidence type="ECO:0000256" key="1">
    <source>
        <dbReference type="ARBA" id="ARBA00022468"/>
    </source>
</evidence>
<dbReference type="SUPFAM" id="SSF50729">
    <property type="entry name" value="PH domain-like"/>
    <property type="match status" value="1"/>
</dbReference>
<dbReference type="KEGG" id="sre:PTSG_04599"/>
<dbReference type="InterPro" id="IPR035899">
    <property type="entry name" value="DBL_dom_sf"/>
</dbReference>
<dbReference type="OMA" id="REINTSM"/>
<dbReference type="GO" id="GO:0007165">
    <property type="term" value="P:signal transduction"/>
    <property type="evidence" value="ECO:0007669"/>
    <property type="project" value="InterPro"/>
</dbReference>
<evidence type="ECO:0000313" key="6">
    <source>
        <dbReference type="EMBL" id="EGD72870.1"/>
    </source>
</evidence>
<feature type="compositionally biased region" description="Polar residues" evidence="2">
    <location>
        <begin position="849"/>
        <end position="865"/>
    </location>
</feature>
<name>F2U7W5_SALR5</name>
<accession>F2U7W5</accession>
<dbReference type="RefSeq" id="XP_004994693.1">
    <property type="nucleotide sequence ID" value="XM_004994636.1"/>
</dbReference>
<feature type="domain" description="DH" evidence="3">
    <location>
        <begin position="1"/>
        <end position="183"/>
    </location>
</feature>
<dbReference type="Gene3D" id="1.20.900.10">
    <property type="entry name" value="Dbl homology (DH) domain"/>
    <property type="match status" value="1"/>
</dbReference>
<feature type="compositionally biased region" description="Basic and acidic residues" evidence="2">
    <location>
        <begin position="812"/>
        <end position="831"/>
    </location>
</feature>
<dbReference type="SMART" id="SM00325">
    <property type="entry name" value="RhoGEF"/>
    <property type="match status" value="1"/>
</dbReference>
<dbReference type="SMART" id="SM00233">
    <property type="entry name" value="PH"/>
    <property type="match status" value="1"/>
</dbReference>
<evidence type="ECO:0008006" key="8">
    <source>
        <dbReference type="Google" id="ProtNLM"/>
    </source>
</evidence>
<dbReference type="InterPro" id="IPR008936">
    <property type="entry name" value="Rho_GTPase_activation_prot"/>
</dbReference>
<dbReference type="SUPFAM" id="SSF48350">
    <property type="entry name" value="GTPase activation domain, GAP"/>
    <property type="match status" value="1"/>
</dbReference>
<dbReference type="InterPro" id="IPR000159">
    <property type="entry name" value="RA_dom"/>
</dbReference>
<dbReference type="eggNOG" id="KOG4724">
    <property type="taxonomic scope" value="Eukaryota"/>
</dbReference>
<dbReference type="InterPro" id="IPR000219">
    <property type="entry name" value="DH_dom"/>
</dbReference>
<dbReference type="Pfam" id="PF22286">
    <property type="entry name" value="RHG20_PH"/>
    <property type="match status" value="1"/>
</dbReference>
<dbReference type="Pfam" id="PF00788">
    <property type="entry name" value="RA"/>
    <property type="match status" value="1"/>
</dbReference>
<evidence type="ECO:0000259" key="5">
    <source>
        <dbReference type="PROSITE" id="PS50238"/>
    </source>
</evidence>
<feature type="domain" description="Rho-GAP" evidence="5">
    <location>
        <begin position="561"/>
        <end position="743"/>
    </location>
</feature>
<dbReference type="Pfam" id="PF00620">
    <property type="entry name" value="RhoGAP"/>
    <property type="match status" value="1"/>
</dbReference>
<feature type="region of interest" description="Disordered" evidence="2">
    <location>
        <begin position="762"/>
        <end position="950"/>
    </location>
</feature>
<dbReference type="InterPro" id="IPR000198">
    <property type="entry name" value="RhoGAP_dom"/>
</dbReference>
<feature type="compositionally biased region" description="Acidic residues" evidence="2">
    <location>
        <begin position="762"/>
        <end position="805"/>
    </location>
</feature>
<dbReference type="SMART" id="SM00324">
    <property type="entry name" value="RhoGAP"/>
    <property type="match status" value="1"/>
</dbReference>
<feature type="region of interest" description="Disordered" evidence="2">
    <location>
        <begin position="486"/>
        <end position="524"/>
    </location>
</feature>
<dbReference type="InterPro" id="IPR011993">
    <property type="entry name" value="PH-like_dom_sf"/>
</dbReference>
<evidence type="ECO:0000256" key="2">
    <source>
        <dbReference type="SAM" id="MobiDB-lite"/>
    </source>
</evidence>
<evidence type="ECO:0000313" key="7">
    <source>
        <dbReference type="Proteomes" id="UP000007799"/>
    </source>
</evidence>
<gene>
    <name evidence="6" type="ORF">PTSG_04599</name>
</gene>
<feature type="compositionally biased region" description="Basic and acidic residues" evidence="2">
    <location>
        <begin position="866"/>
        <end position="879"/>
    </location>
</feature>
<protein>
    <recommendedName>
        <fullName evidence="8">Rho-GAP domain-containing protein</fullName>
    </recommendedName>
</protein>
<dbReference type="InParanoid" id="F2U7W5"/>
<feature type="domain" description="Ras-associating" evidence="4">
    <location>
        <begin position="391"/>
        <end position="463"/>
    </location>
</feature>
<dbReference type="OrthoDB" id="9994905at2759"/>
<dbReference type="InterPro" id="IPR001849">
    <property type="entry name" value="PH_domain"/>
</dbReference>
<dbReference type="Proteomes" id="UP000007799">
    <property type="component" value="Unassembled WGS sequence"/>
</dbReference>
<sequence length="950" mass="106346">MEKAVRTLYDYERVFNENLRLLSERFFLPLKRTGTIQGDEASLLFDIFDQLMAASKRATNSLGPAVDHEDRMPYVSEVFSGPLLEAFRAYVQQFLSAHRAWARAVACNDRLGMFLEIQRREINTSMDELLRQPLQQLAFHYETLQKILELAPKDHRLYSVLQSTASHWASIFEDQLRLKDALENDNKLADIEAAFPHATLNLMLPLDDADADDKSKRAHLRKRFSSPGGIFKRRGRRSNSHQGFDTGWSRFFVRDGPCLGVKTERTPRHLFLVSDMLIVGKHKSLNHYSLKARVKLKHAWLVDEPPVSGGDREAGRACLLVGSPAHRSLVFQFASAAEKDTWFQDLNKYIVDAKAMLDQTEGATSRISALPLFPGHMPKSEVELGILYVDIKSDTTVKALITAMLQQLKLDNHEAKHYVLYERTRKGLVKLKEYECPLPIARCGMRSKLHDGTCSFILRHIMSPELTDDDLPASLRVFKSLKRGIEPNAQKGQGHQQGHKHKHKRRHGKHKYPGSLPRKGSGTSLFKKMSDALKRTGKSTPRSKYEQQIEAAKKKGALYGQPLDATFINGEPHPAVVAMLQVLYFRGPQTMGVFRRNAHAKLVKNVRESLDKGDEVNVAELPLLVVASAFKEYLRSLPNCLIMPALYDGLRHALTHEDVDRCASELHTVLASNLTDHHMYLLRAVIGMLAKVAQNSEHNQMTSSNLSVCIGPSMLWPRRAEDVLKNDVPQIIEFMVDHPTKVLGTVDLPIYDAARKLMLFGEENDEFDDDDDDDDDDEDDEDDDDDVRGMDDDDDDDDDEDDDDSGNPLRPSDYRESPLRAVDSVDDRMRDLSYSASETPGLPSGHGAVSSSRLRSTQSECGTASTRDEPQDSPTESKAHAFHGQGSSDGDGSGDGVGGDEPAPVVPVRRRRRETTEPSSSSRGSGVHPSTSAPSATIARAIETEFNIDI</sequence>
<feature type="compositionally biased region" description="Low complexity" evidence="2">
    <location>
        <begin position="917"/>
        <end position="932"/>
    </location>
</feature>
<dbReference type="STRING" id="946362.F2U7W5"/>
<evidence type="ECO:0000259" key="3">
    <source>
        <dbReference type="PROSITE" id="PS50010"/>
    </source>
</evidence>
<dbReference type="GeneID" id="16075276"/>
<dbReference type="PROSITE" id="PS50200">
    <property type="entry name" value="RA"/>
    <property type="match status" value="1"/>
</dbReference>
<dbReference type="EMBL" id="GL832964">
    <property type="protein sequence ID" value="EGD72870.1"/>
    <property type="molecule type" value="Genomic_DNA"/>
</dbReference>